<dbReference type="PANTHER" id="PTHR30461:SF2">
    <property type="entry name" value="SERINE RECOMBINASE PINE-RELATED"/>
    <property type="match status" value="1"/>
</dbReference>
<keyword evidence="5" id="KW-1185">Reference proteome</keyword>
<keyword evidence="1" id="KW-0238">DNA-binding</keyword>
<evidence type="ECO:0000259" key="3">
    <source>
        <dbReference type="PROSITE" id="PS51736"/>
    </source>
</evidence>
<dbReference type="Pfam" id="PF02796">
    <property type="entry name" value="HTH_7"/>
    <property type="match status" value="1"/>
</dbReference>
<proteinExistence type="predicted"/>
<dbReference type="InterPro" id="IPR050639">
    <property type="entry name" value="SSR_resolvase"/>
</dbReference>
<dbReference type="SMART" id="SM00857">
    <property type="entry name" value="Resolvase"/>
    <property type="match status" value="1"/>
</dbReference>
<dbReference type="Proteomes" id="UP000193834">
    <property type="component" value="Unassembled WGS sequence"/>
</dbReference>
<keyword evidence="2" id="KW-0233">DNA recombination</keyword>
<feature type="domain" description="Resolvase/invertase-type recombinase catalytic" evidence="3">
    <location>
        <begin position="1"/>
        <end position="133"/>
    </location>
</feature>
<dbReference type="PROSITE" id="PS51736">
    <property type="entry name" value="RECOMBINASES_3"/>
    <property type="match status" value="1"/>
</dbReference>
<evidence type="ECO:0000313" key="4">
    <source>
        <dbReference type="EMBL" id="SMG50934.1"/>
    </source>
</evidence>
<evidence type="ECO:0000256" key="2">
    <source>
        <dbReference type="ARBA" id="ARBA00023172"/>
    </source>
</evidence>
<gene>
    <name evidence="4" type="ORF">SAMN06295960_3202</name>
</gene>
<dbReference type="InterPro" id="IPR036162">
    <property type="entry name" value="Resolvase-like_N_sf"/>
</dbReference>
<dbReference type="STRING" id="1852522.SAMN06295960_3202"/>
<reference evidence="4 5" key="1">
    <citation type="submission" date="2017-04" db="EMBL/GenBank/DDBJ databases">
        <authorList>
            <person name="Afonso C.L."/>
            <person name="Miller P.J."/>
            <person name="Scott M.A."/>
            <person name="Spackman E."/>
            <person name="Goraichik I."/>
            <person name="Dimitrov K.M."/>
            <person name="Suarez D.L."/>
            <person name="Swayne D.E."/>
        </authorList>
    </citation>
    <scope>NUCLEOTIDE SEQUENCE [LARGE SCALE GENOMIC DNA]</scope>
    <source>
        <strain evidence="4 5">11</strain>
    </source>
</reference>
<dbReference type="Pfam" id="PF00239">
    <property type="entry name" value="Resolvase"/>
    <property type="match status" value="1"/>
</dbReference>
<sequence>MIIGYMRPYIGDEDCQQQQAQLEQYGCHLIVQEAHASAKRRVELKRIIANLQPQDQLIVCRLFTLADSTRHLMELLQQLDEQGASLHALQEQIDTATPLGAAFKASVQHLLDFQSDVISEKTKQGLYEAKQKGVTTGRPRKPDENVKRAIVMYDSKNYTLAEIKEATGISKSTLYRYLENETNG</sequence>
<dbReference type="CDD" id="cd03768">
    <property type="entry name" value="SR_ResInv"/>
    <property type="match status" value="1"/>
</dbReference>
<evidence type="ECO:0000256" key="1">
    <source>
        <dbReference type="ARBA" id="ARBA00023125"/>
    </source>
</evidence>
<accession>A0A1X7LBQ8</accession>
<name>A0A1X7LBQ8_9BACL</name>
<protein>
    <submittedName>
        <fullName evidence="4">Site-specific DNA recombinase</fullName>
    </submittedName>
</protein>
<dbReference type="RefSeq" id="WP_085495702.1">
    <property type="nucleotide sequence ID" value="NZ_FXAZ01000004.1"/>
</dbReference>
<dbReference type="GO" id="GO:0003677">
    <property type="term" value="F:DNA binding"/>
    <property type="evidence" value="ECO:0007669"/>
    <property type="project" value="UniProtKB-KW"/>
</dbReference>
<dbReference type="GO" id="GO:0000150">
    <property type="term" value="F:DNA strand exchange activity"/>
    <property type="evidence" value="ECO:0007669"/>
    <property type="project" value="InterPro"/>
</dbReference>
<organism evidence="4 5">
    <name type="scientific">Paenibacillus aquistagni</name>
    <dbReference type="NCBI Taxonomy" id="1852522"/>
    <lineage>
        <taxon>Bacteria</taxon>
        <taxon>Bacillati</taxon>
        <taxon>Bacillota</taxon>
        <taxon>Bacilli</taxon>
        <taxon>Bacillales</taxon>
        <taxon>Paenibacillaceae</taxon>
        <taxon>Paenibacillus</taxon>
    </lineage>
</organism>
<dbReference type="SUPFAM" id="SSF53041">
    <property type="entry name" value="Resolvase-like"/>
    <property type="match status" value="1"/>
</dbReference>
<dbReference type="InterPro" id="IPR006119">
    <property type="entry name" value="Resolv_N"/>
</dbReference>
<dbReference type="Gene3D" id="3.40.50.1390">
    <property type="entry name" value="Resolvase, N-terminal catalytic domain"/>
    <property type="match status" value="1"/>
</dbReference>
<dbReference type="EMBL" id="FXAZ01000004">
    <property type="protein sequence ID" value="SMG50934.1"/>
    <property type="molecule type" value="Genomic_DNA"/>
</dbReference>
<dbReference type="PANTHER" id="PTHR30461">
    <property type="entry name" value="DNA-INVERTASE FROM LAMBDOID PROPHAGE"/>
    <property type="match status" value="1"/>
</dbReference>
<dbReference type="InterPro" id="IPR006120">
    <property type="entry name" value="Resolvase_HTH_dom"/>
</dbReference>
<dbReference type="AlphaFoldDB" id="A0A1X7LBQ8"/>
<evidence type="ECO:0000313" key="5">
    <source>
        <dbReference type="Proteomes" id="UP000193834"/>
    </source>
</evidence>
<dbReference type="OrthoDB" id="9797501at2"/>